<name>A0A9W6UV50_9ACTN</name>
<dbReference type="EMBL" id="BSRZ01000003">
    <property type="protein sequence ID" value="GLW63558.1"/>
    <property type="molecule type" value="Genomic_DNA"/>
</dbReference>
<dbReference type="AlphaFoldDB" id="A0A9W6UV50"/>
<dbReference type="InterPro" id="IPR036388">
    <property type="entry name" value="WH-like_DNA-bd_sf"/>
</dbReference>
<proteinExistence type="predicted"/>
<organism evidence="2 3">
    <name type="scientific">Actinomadura rubrobrunea</name>
    <dbReference type="NCBI Taxonomy" id="115335"/>
    <lineage>
        <taxon>Bacteria</taxon>
        <taxon>Bacillati</taxon>
        <taxon>Actinomycetota</taxon>
        <taxon>Actinomycetes</taxon>
        <taxon>Streptosporangiales</taxon>
        <taxon>Thermomonosporaceae</taxon>
        <taxon>Actinomadura</taxon>
    </lineage>
</organism>
<dbReference type="PANTHER" id="PTHR37318">
    <property type="entry name" value="BSL7504 PROTEIN"/>
    <property type="match status" value="1"/>
</dbReference>
<dbReference type="InterPro" id="IPR036390">
    <property type="entry name" value="WH_DNA-bd_sf"/>
</dbReference>
<evidence type="ECO:0000313" key="3">
    <source>
        <dbReference type="Proteomes" id="UP001165124"/>
    </source>
</evidence>
<reference evidence="2" key="1">
    <citation type="submission" date="2023-02" db="EMBL/GenBank/DDBJ databases">
        <title>Actinomadura rubrobrunea NBRC 14622.</title>
        <authorList>
            <person name="Ichikawa N."/>
            <person name="Sato H."/>
            <person name="Tonouchi N."/>
        </authorList>
    </citation>
    <scope>NUCLEOTIDE SEQUENCE</scope>
    <source>
        <strain evidence="2">NBRC 14622</strain>
    </source>
</reference>
<dbReference type="SUPFAM" id="SSF46785">
    <property type="entry name" value="Winged helix' DNA-binding domain"/>
    <property type="match status" value="1"/>
</dbReference>
<protein>
    <recommendedName>
        <fullName evidence="1">Winged helix DNA-binding domain-containing protein</fullName>
    </recommendedName>
</protein>
<evidence type="ECO:0000313" key="2">
    <source>
        <dbReference type="EMBL" id="GLW63558.1"/>
    </source>
</evidence>
<dbReference type="Proteomes" id="UP001165124">
    <property type="component" value="Unassembled WGS sequence"/>
</dbReference>
<dbReference type="InterPro" id="IPR027395">
    <property type="entry name" value="WH_DNA-bd_dom"/>
</dbReference>
<accession>A0A9W6UV50</accession>
<dbReference type="Gene3D" id="1.10.10.10">
    <property type="entry name" value="Winged helix-like DNA-binding domain superfamily/Winged helix DNA-binding domain"/>
    <property type="match status" value="1"/>
</dbReference>
<dbReference type="Pfam" id="PF13601">
    <property type="entry name" value="HTH_34"/>
    <property type="match status" value="1"/>
</dbReference>
<dbReference type="PANTHER" id="PTHR37318:SF1">
    <property type="entry name" value="BSL7504 PROTEIN"/>
    <property type="match status" value="1"/>
</dbReference>
<sequence>MGHLRPGLDGGVGDRGAAVLRGRLDEAARMSHPRHDLDPIVHTPARFSILALLAAVDRAEFRLVRDTVELSDSALSQHLTTLEKADYVTVRKTQTGRRTTTWIALTRKGRTAFTRHVEILNQIANTDPPAQRAG</sequence>
<feature type="domain" description="Winged helix DNA-binding" evidence="1">
    <location>
        <begin position="46"/>
        <end position="123"/>
    </location>
</feature>
<keyword evidence="3" id="KW-1185">Reference proteome</keyword>
<gene>
    <name evidence="2" type="ORF">Arub01_18020</name>
</gene>
<evidence type="ECO:0000259" key="1">
    <source>
        <dbReference type="Pfam" id="PF13601"/>
    </source>
</evidence>
<comment type="caution">
    <text evidence="2">The sequence shown here is derived from an EMBL/GenBank/DDBJ whole genome shotgun (WGS) entry which is preliminary data.</text>
</comment>